<dbReference type="InterPro" id="IPR037516">
    <property type="entry name" value="Tripartite_DENN"/>
</dbReference>
<feature type="region of interest" description="Disordered" evidence="1">
    <location>
        <begin position="256"/>
        <end position="275"/>
    </location>
</feature>
<name>A0AAW1Y748_RUBAR</name>
<evidence type="ECO:0000259" key="2">
    <source>
        <dbReference type="PROSITE" id="PS50211"/>
    </source>
</evidence>
<feature type="region of interest" description="Disordered" evidence="1">
    <location>
        <begin position="220"/>
        <end position="239"/>
    </location>
</feature>
<dbReference type="Gene3D" id="3.30.450.200">
    <property type="match status" value="1"/>
</dbReference>
<dbReference type="InterPro" id="IPR005112">
    <property type="entry name" value="dDENN_dom"/>
</dbReference>
<sequence length="627" mass="69433">MRLKDLASFCFPGGVKARLMEKTPSLSDLNQLVYGQEHLGKDDLAFVFSLKVADNATLYGVCLHVSEIVQRPPAILGISSPLPHSSGGLCRFLVSAPRCYCLLSKFPFFELHYEMLNSILQQERLNRITQFVSGMSLTDYVPSMPKIDDEMNDNEDSPETEHCENWMESAIPVDSAVALTAVAAGIVPDDEAPTSSLKIWEPQSPESASDFSQVRYLDKDGRKDSQSFDDCGSSETRSEYGSYVNGHYSSLGSSESLFRNGHTSPEVGTSFSSRNRTLERLGSSESLFSPARSMSEDDDDDLSSVCEKEFSDDLIMAWARENKNDLLQIVCGFHALPLPERGSELVFQPLEHLQAIQYRRPPIAALGFDEKILDPFEDPGVDVKLAAAEEGLSLSLWTTATICRVLSVESILALVAGVLLEKQVVLVCPNLGVLSATVLSLIPMIRPFQWQSLMLPVLPGKMLDFLDAPVPFIIGIEQVPADLKKKASDPVLVNVLKDQVKLSHHLPTLPRYRDLALELAPIHSKLSREGSFAKKHPVYRCNEVQAEAAAQFLKVMKDYTESLCSELRSYTITSVQSNNDRVSLLLKDSFIDSFPSKDRSFIKLLVDTQMFTVLSDSRLSSFENGGP</sequence>
<feature type="region of interest" description="Disordered" evidence="1">
    <location>
        <begin position="192"/>
        <end position="212"/>
    </location>
</feature>
<dbReference type="InterPro" id="IPR043153">
    <property type="entry name" value="DENN_C"/>
</dbReference>
<keyword evidence="4" id="KW-1185">Reference proteome</keyword>
<dbReference type="PANTHER" id="PTHR15288">
    <property type="entry name" value="DENN DOMAIN-CONTAINING PROTEIN 2"/>
    <property type="match status" value="1"/>
</dbReference>
<evidence type="ECO:0000313" key="4">
    <source>
        <dbReference type="Proteomes" id="UP001457282"/>
    </source>
</evidence>
<dbReference type="PANTHER" id="PTHR15288:SF0">
    <property type="entry name" value="UDENN DOMAIN-CONTAINING PROTEIN"/>
    <property type="match status" value="1"/>
</dbReference>
<feature type="domain" description="UDENN" evidence="2">
    <location>
        <begin position="1"/>
        <end position="625"/>
    </location>
</feature>
<comment type="caution">
    <text evidence="3">The sequence shown here is derived from an EMBL/GenBank/DDBJ whole genome shotgun (WGS) entry which is preliminary data.</text>
</comment>
<proteinExistence type="predicted"/>
<dbReference type="InterPro" id="IPR051942">
    <property type="entry name" value="DENN_domain_containing_2"/>
</dbReference>
<gene>
    <name evidence="3" type="ORF">M0R45_010496</name>
</gene>
<dbReference type="InterPro" id="IPR001194">
    <property type="entry name" value="cDENN_dom"/>
</dbReference>
<dbReference type="Pfam" id="PF03456">
    <property type="entry name" value="uDENN"/>
    <property type="match status" value="1"/>
</dbReference>
<dbReference type="Gene3D" id="3.40.50.11500">
    <property type="match status" value="1"/>
</dbReference>
<dbReference type="InterPro" id="IPR005113">
    <property type="entry name" value="uDENN_dom"/>
</dbReference>
<dbReference type="Proteomes" id="UP001457282">
    <property type="component" value="Unassembled WGS sequence"/>
</dbReference>
<dbReference type="EMBL" id="JBEDUW010000002">
    <property type="protein sequence ID" value="KAK9944956.1"/>
    <property type="molecule type" value="Genomic_DNA"/>
</dbReference>
<evidence type="ECO:0000256" key="1">
    <source>
        <dbReference type="SAM" id="MobiDB-lite"/>
    </source>
</evidence>
<evidence type="ECO:0000313" key="3">
    <source>
        <dbReference type="EMBL" id="KAK9944956.1"/>
    </source>
</evidence>
<organism evidence="3 4">
    <name type="scientific">Rubus argutus</name>
    <name type="common">Southern blackberry</name>
    <dbReference type="NCBI Taxonomy" id="59490"/>
    <lineage>
        <taxon>Eukaryota</taxon>
        <taxon>Viridiplantae</taxon>
        <taxon>Streptophyta</taxon>
        <taxon>Embryophyta</taxon>
        <taxon>Tracheophyta</taxon>
        <taxon>Spermatophyta</taxon>
        <taxon>Magnoliopsida</taxon>
        <taxon>eudicotyledons</taxon>
        <taxon>Gunneridae</taxon>
        <taxon>Pentapetalae</taxon>
        <taxon>rosids</taxon>
        <taxon>fabids</taxon>
        <taxon>Rosales</taxon>
        <taxon>Rosaceae</taxon>
        <taxon>Rosoideae</taxon>
        <taxon>Rosoideae incertae sedis</taxon>
        <taxon>Rubus</taxon>
    </lineage>
</organism>
<dbReference type="Pfam" id="PF02141">
    <property type="entry name" value="DENN"/>
    <property type="match status" value="1"/>
</dbReference>
<dbReference type="SMART" id="SM00801">
    <property type="entry name" value="dDENN"/>
    <property type="match status" value="1"/>
</dbReference>
<accession>A0AAW1Y748</accession>
<dbReference type="PROSITE" id="PS50211">
    <property type="entry name" value="DENN"/>
    <property type="match status" value="1"/>
</dbReference>
<dbReference type="SMART" id="SM00799">
    <property type="entry name" value="DENN"/>
    <property type="match status" value="1"/>
</dbReference>
<dbReference type="AlphaFoldDB" id="A0AAW1Y748"/>
<protein>
    <recommendedName>
        <fullName evidence="2">UDENN domain-containing protein</fullName>
    </recommendedName>
</protein>
<reference evidence="3 4" key="1">
    <citation type="journal article" date="2023" name="G3 (Bethesda)">
        <title>A chromosome-length genome assembly and annotation of blackberry (Rubus argutus, cv. 'Hillquist').</title>
        <authorList>
            <person name="Bruna T."/>
            <person name="Aryal R."/>
            <person name="Dudchenko O."/>
            <person name="Sargent D.J."/>
            <person name="Mead D."/>
            <person name="Buti M."/>
            <person name="Cavallini A."/>
            <person name="Hytonen T."/>
            <person name="Andres J."/>
            <person name="Pham M."/>
            <person name="Weisz D."/>
            <person name="Mascagni F."/>
            <person name="Usai G."/>
            <person name="Natali L."/>
            <person name="Bassil N."/>
            <person name="Fernandez G.E."/>
            <person name="Lomsadze A."/>
            <person name="Armour M."/>
            <person name="Olukolu B."/>
            <person name="Poorten T."/>
            <person name="Britton C."/>
            <person name="Davik J."/>
            <person name="Ashrafi H."/>
            <person name="Aiden E.L."/>
            <person name="Borodovsky M."/>
            <person name="Worthington M."/>
        </authorList>
    </citation>
    <scope>NUCLEOTIDE SEQUENCE [LARGE SCALE GENOMIC DNA]</scope>
    <source>
        <strain evidence="3">PI 553951</strain>
    </source>
</reference>